<feature type="compositionally biased region" description="Low complexity" evidence="1">
    <location>
        <begin position="475"/>
        <end position="486"/>
    </location>
</feature>
<keyword evidence="3" id="KW-1185">Reference proteome</keyword>
<accession>A0A674MU30</accession>
<sequence length="1552" mass="163758">MAGHGKEGERLLNRAFDSNFFHRVNIQAAELGEEARKRQNKEKTEKDHWRHPAACSDGIGCVAHNFNTPGQVYFLWPVLLLNYSFKLPNGCARHSSGLDRGGWAVGPRLEEEEVYNGETDDSSAPDGPRMTTKSQKDADGCSRQGKAILPLNKNQMEQLTAAHAGPRDDIAMLHNLVPDSSGKQRPQSLAVPWMTTANSVLQKPPSPVMSMSPQAAYMSKIIPNAVLPPSIDVVEISRGRSRNSVRTVSHGSLLLSSPATSRPSSRACSSRASSKYSQNLSDSSCWSNSGSTETLVSDSSTVSSSTTPRQQGSQDGDRNAVLSSGSRASHISNGLIPINRDGIKKEGPFARSLSVMKPKKAPPPPSRSYSLHSKMKRRSRDLAGVISGESPHHVIPVEENKTENKSSPPSSRTIDSPGYNADTSSLEDSTGSTSFSPMRSQLQVLKPEQAAKAEVTGPKDASRGKQESVLKKVVSPSSGYSSQDGSSKPKNSPSTRHRSGILAKLQRLFPGSTSAVSITPPLTLPEVSESTKSEISVDACSVSPSVRALIELFNIPPPPKVHAPPPPPPEVWAHSKRTFELLLGPPAPDNISDIIKKNPKDRRRRSSSLTESAVKSLTVERKHKSPASEPVSGAQQMLETKNGQESMIMNVVPKEHDDRWTSQNVDLMGNVNVSELDGKVRVSNMLNGILVKAVEKREERLAAGRQQEGQQETMQATEIKTKTDKLPAISLVHISPPVPLLQPLKQTTESVMTEPVSPELSWPPPPPPVGANGPDEFELPLPPPPVFVEGVLAVPADAAAHVSHQGSGASCTSSLSAGKMECDRVKEEAVGSSPPSLNIPPPPPYTAPPPPVTAVYPPLIKNVSNPHLKDVSPSLPINVTPSPPTVKYVIPPPPNAVTPPPPFRAVTPLPTLKEVSPPPTPPKVATPPPPKDVSPPPPTKDVSPPPPPKDVSPPPKVATPPPPPKAATPLPPTEVSPPPPPKDVSPPPPKVATPPPPPKVATPPPPPKAATPLPPAEVSPPPPPKDVSPPPPKVATPPPPPKAATPLPPTEVSPPSTPKDVSPPPPPKAATPPPPPKAATPPPPIEVSLPPPTTEDSSPIPLTTVPSPLLVEVSSLPPQQMEDSISTLASMPSSTEVVLPPIQEKVLKEDSPEPMAPPCIPHTEPSWLHLSGTDIVLPQGGATSSCEANQESLKHILTPPQSIPPPPPIELPHQPEDATTDGPTVPKFSISAPSENSFRPSPETPPPKEKTSSAPANIVIPPPVTDLSNVKHESSPASTEGQASQGTPATVIKDESTPFVPPSLRQTAEPPSVNRSSEAPQVQEEPGAEVRMRKNIPASSSTAEAPQKPIRKSLIINLPSPASPPAVAASQPPAPKSEPLVVPPVSSSSVSSLTIKSPPAASVSPSMNLQEAIRLRTAARSLGVPSSRLSLHSPTSPSDLRKSPSSTASFIFAKSSKVVIEAKPVAETKAATHKNQDVSSPPKAGGETEAAQKGTKVPPPVAKKPKTKGKEIETSEETEPTAGQEEQQESSMDDAEKRNGTAGTVEEVTPSP</sequence>
<dbReference type="Proteomes" id="UP000005226">
    <property type="component" value="Chromosome 2"/>
</dbReference>
<feature type="region of interest" description="Disordered" evidence="1">
    <location>
        <begin position="1467"/>
        <end position="1552"/>
    </location>
</feature>
<feature type="compositionally biased region" description="Polar residues" evidence="1">
    <location>
        <begin position="1095"/>
        <end position="1106"/>
    </location>
</feature>
<feature type="region of interest" description="Disordered" evidence="1">
    <location>
        <begin position="588"/>
        <end position="636"/>
    </location>
</feature>
<name>A0A674MU30_TAKRU</name>
<feature type="region of interest" description="Disordered" evidence="1">
    <location>
        <begin position="1422"/>
        <end position="1446"/>
    </location>
</feature>
<protein>
    <recommendedName>
        <fullName evidence="4">KIAA1522</fullName>
    </recommendedName>
</protein>
<feature type="compositionally biased region" description="Basic and acidic residues" evidence="1">
    <location>
        <begin position="390"/>
        <end position="404"/>
    </location>
</feature>
<dbReference type="GO" id="GO:0030154">
    <property type="term" value="P:cell differentiation"/>
    <property type="evidence" value="ECO:0007669"/>
    <property type="project" value="TreeGrafter"/>
</dbReference>
<feature type="region of interest" description="Disordered" evidence="1">
    <location>
        <begin position="113"/>
        <end position="143"/>
    </location>
</feature>
<evidence type="ECO:0000313" key="3">
    <source>
        <dbReference type="Proteomes" id="UP000005226"/>
    </source>
</evidence>
<feature type="compositionally biased region" description="Polar residues" evidence="1">
    <location>
        <begin position="275"/>
        <end position="290"/>
    </location>
</feature>
<dbReference type="PANTHER" id="PTHR23039:SF6">
    <property type="entry name" value="SIMILAR TO MKIAA1522 PROTEIN"/>
    <property type="match status" value="1"/>
</dbReference>
<dbReference type="GeneTree" id="ENSGT00940000170349"/>
<feature type="compositionally biased region" description="Pro residues" evidence="1">
    <location>
        <begin position="916"/>
        <end position="1093"/>
    </location>
</feature>
<feature type="compositionally biased region" description="Pro residues" evidence="1">
    <location>
        <begin position="890"/>
        <end position="903"/>
    </location>
</feature>
<feature type="compositionally biased region" description="Polar residues" evidence="1">
    <location>
        <begin position="321"/>
        <end position="332"/>
    </location>
</feature>
<dbReference type="PANTHER" id="PTHR23039">
    <property type="entry name" value="NANCE-HORAN SYNDROME PROTEIN"/>
    <property type="match status" value="1"/>
</dbReference>
<feature type="region of interest" description="Disordered" evidence="1">
    <location>
        <begin position="240"/>
        <end position="436"/>
    </location>
</feature>
<feature type="region of interest" description="Disordered" evidence="1">
    <location>
        <begin position="1174"/>
        <end position="1408"/>
    </location>
</feature>
<gene>
    <name evidence="2" type="primary">LOC105418098</name>
</gene>
<feature type="compositionally biased region" description="Low complexity" evidence="1">
    <location>
        <begin position="252"/>
        <end position="274"/>
    </location>
</feature>
<dbReference type="OMA" id="VVNIFAH"/>
<feature type="region of interest" description="Disordered" evidence="1">
    <location>
        <begin position="867"/>
        <end position="1106"/>
    </location>
</feature>
<dbReference type="Ensembl" id="ENSTRUT00000087333.1">
    <property type="protein sequence ID" value="ENSTRUP00000064531.1"/>
    <property type="gene ID" value="ENSTRUG00000025500.2"/>
</dbReference>
<reference evidence="2" key="2">
    <citation type="submission" date="2025-08" db="UniProtKB">
        <authorList>
            <consortium name="Ensembl"/>
        </authorList>
    </citation>
    <scope>IDENTIFICATION</scope>
</reference>
<feature type="region of interest" description="Disordered" evidence="1">
    <location>
        <begin position="448"/>
        <end position="497"/>
    </location>
</feature>
<feature type="compositionally biased region" description="Polar residues" evidence="1">
    <location>
        <begin position="421"/>
        <end position="436"/>
    </location>
</feature>
<feature type="compositionally biased region" description="Polar residues" evidence="1">
    <location>
        <begin position="1275"/>
        <end position="1288"/>
    </location>
</feature>
<evidence type="ECO:0000256" key="1">
    <source>
        <dbReference type="SAM" id="MobiDB-lite"/>
    </source>
</evidence>
<evidence type="ECO:0000313" key="2">
    <source>
        <dbReference type="Ensembl" id="ENSTRUP00000064531.1"/>
    </source>
</evidence>
<feature type="compositionally biased region" description="Basic and acidic residues" evidence="1">
    <location>
        <begin position="460"/>
        <end position="470"/>
    </location>
</feature>
<evidence type="ECO:0008006" key="4">
    <source>
        <dbReference type="Google" id="ProtNLM"/>
    </source>
</evidence>
<feature type="region of interest" description="Disordered" evidence="1">
    <location>
        <begin position="822"/>
        <end position="845"/>
    </location>
</feature>
<reference evidence="2" key="3">
    <citation type="submission" date="2025-09" db="UniProtKB">
        <authorList>
            <consortium name="Ensembl"/>
        </authorList>
    </citation>
    <scope>IDENTIFICATION</scope>
</reference>
<feature type="compositionally biased region" description="Polar residues" evidence="1">
    <location>
        <begin position="1181"/>
        <end position="1191"/>
    </location>
</feature>
<dbReference type="InParanoid" id="A0A674MU30"/>
<reference evidence="2 3" key="1">
    <citation type="journal article" date="2011" name="Genome Biol. Evol.">
        <title>Integration of the genetic map and genome assembly of fugu facilitates insights into distinct features of genome evolution in teleosts and mammals.</title>
        <authorList>
            <person name="Kai W."/>
            <person name="Kikuchi K."/>
            <person name="Tohari S."/>
            <person name="Chew A.K."/>
            <person name="Tay A."/>
            <person name="Fujiwara A."/>
            <person name="Hosoya S."/>
            <person name="Suetake H."/>
            <person name="Naruse K."/>
            <person name="Brenner S."/>
            <person name="Suzuki Y."/>
            <person name="Venkatesh B."/>
        </authorList>
    </citation>
    <scope>NUCLEOTIDE SEQUENCE [LARGE SCALE GENOMIC DNA]</scope>
</reference>
<feature type="compositionally biased region" description="Basic residues" evidence="1">
    <location>
        <begin position="597"/>
        <end position="606"/>
    </location>
</feature>
<feature type="compositionally biased region" description="Low complexity" evidence="1">
    <location>
        <begin position="291"/>
        <end position="307"/>
    </location>
</feature>
<feature type="compositionally biased region" description="Polar residues" evidence="1">
    <location>
        <begin position="405"/>
        <end position="414"/>
    </location>
</feature>
<organism evidence="2 3">
    <name type="scientific">Takifugu rubripes</name>
    <name type="common">Japanese pufferfish</name>
    <name type="synonym">Fugu rubripes</name>
    <dbReference type="NCBI Taxonomy" id="31033"/>
    <lineage>
        <taxon>Eukaryota</taxon>
        <taxon>Metazoa</taxon>
        <taxon>Chordata</taxon>
        <taxon>Craniata</taxon>
        <taxon>Vertebrata</taxon>
        <taxon>Euteleostomi</taxon>
        <taxon>Actinopterygii</taxon>
        <taxon>Neopterygii</taxon>
        <taxon>Teleostei</taxon>
        <taxon>Neoteleostei</taxon>
        <taxon>Acanthomorphata</taxon>
        <taxon>Eupercaria</taxon>
        <taxon>Tetraodontiformes</taxon>
        <taxon>Tetradontoidea</taxon>
        <taxon>Tetraodontidae</taxon>
        <taxon>Takifugu</taxon>
    </lineage>
</organism>
<feature type="compositionally biased region" description="Pro residues" evidence="1">
    <location>
        <begin position="1201"/>
        <end position="1210"/>
    </location>
</feature>
<feature type="compositionally biased region" description="Low complexity" evidence="1">
    <location>
        <begin position="1365"/>
        <end position="1399"/>
    </location>
</feature>
<feature type="compositionally biased region" description="Acidic residues" evidence="1">
    <location>
        <begin position="113"/>
        <end position="123"/>
    </location>
</feature>
<feature type="compositionally biased region" description="Polar residues" evidence="1">
    <location>
        <begin position="1427"/>
        <end position="1446"/>
    </location>
</feature>
<proteinExistence type="predicted"/>